<comment type="caution">
    <text evidence="1">The sequence shown here is derived from an EMBL/GenBank/DDBJ whole genome shotgun (WGS) entry which is preliminary data.</text>
</comment>
<protein>
    <submittedName>
        <fullName evidence="1">Uncharacterized protein</fullName>
    </submittedName>
</protein>
<dbReference type="RefSeq" id="WP_151494732.1">
    <property type="nucleotide sequence ID" value="NZ_CP141796.1"/>
</dbReference>
<dbReference type="Proteomes" id="UP000460112">
    <property type="component" value="Unassembled WGS sequence"/>
</dbReference>
<name>A0A833FJR3_LACGS</name>
<dbReference type="EMBL" id="WBOA01000001">
    <property type="protein sequence ID" value="KAB1951739.1"/>
    <property type="molecule type" value="Genomic_DNA"/>
</dbReference>
<gene>
    <name evidence="1" type="ORF">F8244_04345</name>
</gene>
<accession>A0A833FJR3</accession>
<dbReference type="AlphaFoldDB" id="A0A833FJR3"/>
<sequence>MFLNGKDWKCPKCKTENYIGDSVNDVATSKSLEYLENYNIEVPFICDKCGFKEVLLVAYDLAKNRYEVDYEDTAFCNKDTKWRDKLLKEAGLITGNK</sequence>
<reference evidence="1 2" key="1">
    <citation type="submission" date="2019-09" db="EMBL/GenBank/DDBJ databases">
        <title>Investigation of probiotic properties of different lactic acid bacteria.</title>
        <authorList>
            <person name="Jaomanjaka F."/>
            <person name="Blanc P."/>
        </authorList>
    </citation>
    <scope>NUCLEOTIDE SEQUENCE [LARGE SCALE GENOMIC DNA]</scope>
    <source>
        <strain evidence="1 2">BIO6369</strain>
    </source>
</reference>
<evidence type="ECO:0000313" key="2">
    <source>
        <dbReference type="Proteomes" id="UP000460112"/>
    </source>
</evidence>
<organism evidence="1 2">
    <name type="scientific">Lactobacillus gasseri</name>
    <dbReference type="NCBI Taxonomy" id="1596"/>
    <lineage>
        <taxon>Bacteria</taxon>
        <taxon>Bacillati</taxon>
        <taxon>Bacillota</taxon>
        <taxon>Bacilli</taxon>
        <taxon>Lactobacillales</taxon>
        <taxon>Lactobacillaceae</taxon>
        <taxon>Lactobacillus</taxon>
    </lineage>
</organism>
<proteinExistence type="predicted"/>
<evidence type="ECO:0000313" key="1">
    <source>
        <dbReference type="EMBL" id="KAB1951739.1"/>
    </source>
</evidence>